<dbReference type="Proteomes" id="UP000008227">
    <property type="component" value="Chromosome 1"/>
</dbReference>
<feature type="region of interest" description="Disordered" evidence="2">
    <location>
        <begin position="1"/>
        <end position="34"/>
    </location>
</feature>
<reference evidence="4" key="3">
    <citation type="submission" date="2025-09" db="UniProtKB">
        <authorList>
            <consortium name="Ensembl"/>
        </authorList>
    </citation>
    <scope>IDENTIFICATION</scope>
</reference>
<reference evidence="4" key="2">
    <citation type="submission" date="2025-08" db="UniProtKB">
        <authorList>
            <consortium name="Ensembl"/>
        </authorList>
    </citation>
    <scope>IDENTIFICATION</scope>
</reference>
<dbReference type="PANTHER" id="PTHR19446">
    <property type="entry name" value="REVERSE TRANSCRIPTASES"/>
    <property type="match status" value="1"/>
</dbReference>
<evidence type="ECO:0000256" key="2">
    <source>
        <dbReference type="SAM" id="MobiDB-lite"/>
    </source>
</evidence>
<proteinExistence type="predicted"/>
<sequence>MTRWDSSQAHKDGSTHANQSMSYTTFTKERSKPQDISIDAEEACDKVPHPFIIKTLTKVGIEGTYLNIIKDTYNKPTANIILNGEKLKAFPLKSGTRQGYPLSPLLFNIVLEVLATAIRQTKEIKGIQIGREQVKLSLYAEDMIPYIENPEDPTQKLLELINKFSKVAGYKINIQKSVTFVNLTMKYWKRNTKINYLLKRHPQKIKYLGIHLTKEVKDLYAKNYKTLIKDIKEDVTKWKDIPCSWIGKINIAKMAMLPKAIYRFNAIPIQLPRTFFIEPEQTIQTFIWNHKRPRIAKATLRNKNQAGGITLPDFRQYYKATVIKTVWYWYQNRQTSQWNRRENREINPETYGQLIFNKEGKNIKREKDSLFSKHC</sequence>
<evidence type="ECO:0000256" key="1">
    <source>
        <dbReference type="ARBA" id="ARBA00012493"/>
    </source>
</evidence>
<evidence type="ECO:0000313" key="5">
    <source>
        <dbReference type="Proteomes" id="UP000008227"/>
    </source>
</evidence>
<keyword evidence="5" id="KW-1185">Reference proteome</keyword>
<dbReference type="InterPro" id="IPR043502">
    <property type="entry name" value="DNA/RNA_pol_sf"/>
</dbReference>
<name>A0A8W4FMW3_PIG</name>
<feature type="domain" description="Reverse transcriptase" evidence="3">
    <location>
        <begin position="1"/>
        <end position="212"/>
    </location>
</feature>
<dbReference type="AlphaFoldDB" id="A0A8W4FMW3"/>
<dbReference type="Pfam" id="PF00078">
    <property type="entry name" value="RVT_1"/>
    <property type="match status" value="1"/>
</dbReference>
<evidence type="ECO:0000313" key="4">
    <source>
        <dbReference type="Ensembl" id="ENSSSCP00000080539.1"/>
    </source>
</evidence>
<dbReference type="InterPro" id="IPR000477">
    <property type="entry name" value="RT_dom"/>
</dbReference>
<organism evidence="4 5">
    <name type="scientific">Sus scrofa</name>
    <name type="common">Pig</name>
    <dbReference type="NCBI Taxonomy" id="9823"/>
    <lineage>
        <taxon>Eukaryota</taxon>
        <taxon>Metazoa</taxon>
        <taxon>Chordata</taxon>
        <taxon>Craniata</taxon>
        <taxon>Vertebrata</taxon>
        <taxon>Euteleostomi</taxon>
        <taxon>Mammalia</taxon>
        <taxon>Eutheria</taxon>
        <taxon>Laurasiatheria</taxon>
        <taxon>Artiodactyla</taxon>
        <taxon>Suina</taxon>
        <taxon>Suidae</taxon>
        <taxon>Sus</taxon>
    </lineage>
</organism>
<feature type="compositionally biased region" description="Polar residues" evidence="2">
    <location>
        <begin position="15"/>
        <end position="26"/>
    </location>
</feature>
<dbReference type="Ensembl" id="ENSSSCT00000089721.1">
    <property type="protein sequence ID" value="ENSSSCP00000080539.1"/>
    <property type="gene ID" value="ENSSSCG00000051356.1"/>
</dbReference>
<evidence type="ECO:0000259" key="3">
    <source>
        <dbReference type="PROSITE" id="PS50878"/>
    </source>
</evidence>
<dbReference type="SUPFAM" id="SSF56672">
    <property type="entry name" value="DNA/RNA polymerases"/>
    <property type="match status" value="1"/>
</dbReference>
<dbReference type="GeneTree" id="ENSGT01150000286925"/>
<dbReference type="GO" id="GO:0003964">
    <property type="term" value="F:RNA-directed DNA polymerase activity"/>
    <property type="evidence" value="ECO:0007669"/>
    <property type="project" value="UniProtKB-EC"/>
</dbReference>
<reference evidence="4" key="1">
    <citation type="journal article" date="2020" name="Gigascience">
        <title>An improved pig reference genome sequence to enable pig genetics and genomics research.</title>
        <authorList>
            <person name="Warr A."/>
            <person name="Affara N."/>
            <person name="Aken B."/>
            <person name="Beiki H."/>
            <person name="Bickhart D.M."/>
            <person name="Billis K."/>
            <person name="Chow W."/>
            <person name="Eory L."/>
            <person name="Finlayson H.A."/>
            <person name="Flicek P."/>
            <person name="Giron C.G."/>
            <person name="Griffin D.K."/>
            <person name="Hall R."/>
            <person name="Hannum G."/>
            <person name="Hourlier T."/>
            <person name="Howe K."/>
            <person name="Hume D.A."/>
            <person name="Izuogu O."/>
            <person name="Kim K."/>
            <person name="Koren S."/>
            <person name="Liu H."/>
            <person name="Manchanda N."/>
            <person name="Martin F.J."/>
            <person name="Nonneman D.J."/>
            <person name="O'Connor R.E."/>
            <person name="Phillippy A.M."/>
            <person name="Rohrer G.A."/>
            <person name="Rosen B.D."/>
            <person name="Rund L.A."/>
            <person name="Sargent C.A."/>
            <person name="Schook L.B."/>
            <person name="Schroeder S.G."/>
            <person name="Schwartz A.S."/>
            <person name="Skinner B.M."/>
            <person name="Talbot R."/>
            <person name="Tseng E."/>
            <person name="Tuggle C.K."/>
            <person name="Watson M."/>
            <person name="Smith T.P.L."/>
            <person name="Archibald A.L."/>
        </authorList>
    </citation>
    <scope>NUCLEOTIDE SEQUENCE [LARGE SCALE GENOMIC DNA]</scope>
    <source>
        <strain evidence="4">Duroc</strain>
    </source>
</reference>
<accession>A0A8W4FMW3</accession>
<dbReference type="PROSITE" id="PS50878">
    <property type="entry name" value="RT_POL"/>
    <property type="match status" value="1"/>
</dbReference>
<dbReference type="EC" id="2.7.7.49" evidence="1"/>
<protein>
    <recommendedName>
        <fullName evidence="1">RNA-directed DNA polymerase</fullName>
        <ecNumber evidence="1">2.7.7.49</ecNumber>
    </recommendedName>
</protein>